<dbReference type="PANTHER" id="PTHR30329:SF21">
    <property type="entry name" value="LIPOPROTEIN YIAD-RELATED"/>
    <property type="match status" value="1"/>
</dbReference>
<protein>
    <submittedName>
        <fullName evidence="8">OmpA family protein</fullName>
    </submittedName>
</protein>
<feature type="compositionally biased region" description="Basic and acidic residues" evidence="5">
    <location>
        <begin position="279"/>
        <end position="293"/>
    </location>
</feature>
<feature type="chain" id="PRO_5032569201" evidence="6">
    <location>
        <begin position="35"/>
        <end position="293"/>
    </location>
</feature>
<keyword evidence="2 4" id="KW-0472">Membrane</keyword>
<evidence type="ECO:0000259" key="7">
    <source>
        <dbReference type="PROSITE" id="PS51123"/>
    </source>
</evidence>
<dbReference type="InterPro" id="IPR006665">
    <property type="entry name" value="OmpA-like"/>
</dbReference>
<evidence type="ECO:0000256" key="3">
    <source>
        <dbReference type="ARBA" id="ARBA00023237"/>
    </source>
</evidence>
<dbReference type="InterPro" id="IPR050330">
    <property type="entry name" value="Bact_OuterMem_StrucFunc"/>
</dbReference>
<evidence type="ECO:0000256" key="5">
    <source>
        <dbReference type="SAM" id="MobiDB-lite"/>
    </source>
</evidence>
<evidence type="ECO:0000256" key="1">
    <source>
        <dbReference type="ARBA" id="ARBA00004442"/>
    </source>
</evidence>
<feature type="signal peptide" evidence="6">
    <location>
        <begin position="1"/>
        <end position="34"/>
    </location>
</feature>
<dbReference type="EMBL" id="DSTK01000021">
    <property type="protein sequence ID" value="HFK97063.1"/>
    <property type="molecule type" value="Genomic_DNA"/>
</dbReference>
<dbReference type="InterPro" id="IPR006664">
    <property type="entry name" value="OMP_bac"/>
</dbReference>
<organism evidence="8">
    <name type="scientific">Desulfacinum infernum</name>
    <dbReference type="NCBI Taxonomy" id="35837"/>
    <lineage>
        <taxon>Bacteria</taxon>
        <taxon>Pseudomonadati</taxon>
        <taxon>Thermodesulfobacteriota</taxon>
        <taxon>Syntrophobacteria</taxon>
        <taxon>Syntrophobacterales</taxon>
        <taxon>Syntrophobacteraceae</taxon>
        <taxon>Desulfacinum</taxon>
    </lineage>
</organism>
<keyword evidence="6" id="KW-0732">Signal</keyword>
<dbReference type="InterPro" id="IPR036737">
    <property type="entry name" value="OmpA-like_sf"/>
</dbReference>
<reference evidence="8" key="1">
    <citation type="journal article" date="2020" name="mSystems">
        <title>Genome- and Community-Level Interaction Insights into Carbon Utilization and Element Cycling Functions of Hydrothermarchaeota in Hydrothermal Sediment.</title>
        <authorList>
            <person name="Zhou Z."/>
            <person name="Liu Y."/>
            <person name="Xu W."/>
            <person name="Pan J."/>
            <person name="Luo Z.H."/>
            <person name="Li M."/>
        </authorList>
    </citation>
    <scope>NUCLEOTIDE SEQUENCE [LARGE SCALE GENOMIC DNA]</scope>
    <source>
        <strain evidence="8">SpSt-456</strain>
    </source>
</reference>
<evidence type="ECO:0000256" key="2">
    <source>
        <dbReference type="ARBA" id="ARBA00023136"/>
    </source>
</evidence>
<dbReference type="SUPFAM" id="SSF103088">
    <property type="entry name" value="OmpA-like"/>
    <property type="match status" value="1"/>
</dbReference>
<dbReference type="Pfam" id="PF00691">
    <property type="entry name" value="OmpA"/>
    <property type="match status" value="1"/>
</dbReference>
<dbReference type="Gene3D" id="3.30.1330.60">
    <property type="entry name" value="OmpA-like domain"/>
    <property type="match status" value="1"/>
</dbReference>
<feature type="region of interest" description="Disordered" evidence="5">
    <location>
        <begin position="268"/>
        <end position="293"/>
    </location>
</feature>
<comment type="subcellular location">
    <subcellularLocation>
        <location evidence="1">Cell outer membrane</location>
    </subcellularLocation>
</comment>
<dbReference type="CDD" id="cd07185">
    <property type="entry name" value="OmpA_C-like"/>
    <property type="match status" value="1"/>
</dbReference>
<dbReference type="AlphaFoldDB" id="A0A832A004"/>
<evidence type="ECO:0000313" key="8">
    <source>
        <dbReference type="EMBL" id="HFK97063.1"/>
    </source>
</evidence>
<dbReference type="PANTHER" id="PTHR30329">
    <property type="entry name" value="STATOR ELEMENT OF FLAGELLAR MOTOR COMPLEX"/>
    <property type="match status" value="1"/>
</dbReference>
<evidence type="ECO:0000256" key="6">
    <source>
        <dbReference type="SAM" id="SignalP"/>
    </source>
</evidence>
<name>A0A832A004_9BACT</name>
<keyword evidence="3" id="KW-0998">Cell outer membrane</keyword>
<proteinExistence type="predicted"/>
<accession>A0A832A004</accession>
<dbReference type="PROSITE" id="PS51123">
    <property type="entry name" value="OMPA_2"/>
    <property type="match status" value="1"/>
</dbReference>
<feature type="domain" description="OmpA-like" evidence="7">
    <location>
        <begin position="178"/>
        <end position="293"/>
    </location>
</feature>
<sequence length="293" mass="32759">MFLSSKGGWIMNNFRIITCMLAASLVAFGTVALAQEDTKGCKDHPLFTRMEGFYIARCSQENFAAESFIDPETKKKVNIEGRKYIIEYGLKKGFERTYSRLQISRNYMNAILKIGGAAHENHPQWPDSTYMKLVKDDKEIWAAFWQGYAGLAGKLCIVEKQAMTQEIVADAKFMAEGINTTGHVAIYGIYFDFNKADVKPDSEPALKEITKLLQQDAKLKIYVVGHTDNVGGLDYNMKLSHQRAEAVIRELTSKYGIAPDRLKAGGVGPLAPVSSNDTEEGKAKNRRVELVKQ</sequence>
<comment type="caution">
    <text evidence="8">The sequence shown here is derived from an EMBL/GenBank/DDBJ whole genome shotgun (WGS) entry which is preliminary data.</text>
</comment>
<evidence type="ECO:0000256" key="4">
    <source>
        <dbReference type="PROSITE-ProRule" id="PRU00473"/>
    </source>
</evidence>
<gene>
    <name evidence="8" type="ORF">ENS06_07025</name>
</gene>
<dbReference type="GO" id="GO:0009279">
    <property type="term" value="C:cell outer membrane"/>
    <property type="evidence" value="ECO:0007669"/>
    <property type="project" value="UniProtKB-SubCell"/>
</dbReference>
<dbReference type="PRINTS" id="PR01021">
    <property type="entry name" value="OMPADOMAIN"/>
</dbReference>